<dbReference type="EMBL" id="SUYD01000007">
    <property type="protein sequence ID" value="MBE6266225.1"/>
    <property type="molecule type" value="Genomic_DNA"/>
</dbReference>
<name>A0A928GIQ0_XYLRU</name>
<gene>
    <name evidence="2" type="ORF">E7102_07130</name>
</gene>
<dbReference type="AlphaFoldDB" id="A0A928GIQ0"/>
<proteinExistence type="predicted"/>
<evidence type="ECO:0000256" key="1">
    <source>
        <dbReference type="SAM" id="SignalP"/>
    </source>
</evidence>
<keyword evidence="1" id="KW-0732">Signal</keyword>
<feature type="signal peptide" evidence="1">
    <location>
        <begin position="1"/>
        <end position="20"/>
    </location>
</feature>
<dbReference type="Proteomes" id="UP000763088">
    <property type="component" value="Unassembled WGS sequence"/>
</dbReference>
<evidence type="ECO:0000313" key="2">
    <source>
        <dbReference type="EMBL" id="MBE6266225.1"/>
    </source>
</evidence>
<sequence>MKTKLLLIGLAFFISASAYSYNWNEIADSIASQQRYITEKEFHSKIETYKRIRKTQRIMEHYDSTFTVGDTIIIMEYHNPSKDATHSALWIKGKPQSFMTYNRHFDIHKDYFLCYFSLYLRKLCEEWNLAQIRKEELENPPQKPSYIISTRIILRPNSEYIMESIFFQHFYSYPRDRF</sequence>
<reference evidence="2" key="1">
    <citation type="submission" date="2019-04" db="EMBL/GenBank/DDBJ databases">
        <title>Evolution of Biomass-Degrading Anaerobic Consortia Revealed by Metagenomics.</title>
        <authorList>
            <person name="Peng X."/>
        </authorList>
    </citation>
    <scope>NUCLEOTIDE SEQUENCE</scope>
    <source>
        <strain evidence="2">SIG141</strain>
    </source>
</reference>
<accession>A0A928GIQ0</accession>
<comment type="caution">
    <text evidence="2">The sequence shown here is derived from an EMBL/GenBank/DDBJ whole genome shotgun (WGS) entry which is preliminary data.</text>
</comment>
<evidence type="ECO:0000313" key="3">
    <source>
        <dbReference type="Proteomes" id="UP000763088"/>
    </source>
</evidence>
<organism evidence="2 3">
    <name type="scientific">Xylanibacter ruminicola</name>
    <name type="common">Prevotella ruminicola</name>
    <dbReference type="NCBI Taxonomy" id="839"/>
    <lineage>
        <taxon>Bacteria</taxon>
        <taxon>Pseudomonadati</taxon>
        <taxon>Bacteroidota</taxon>
        <taxon>Bacteroidia</taxon>
        <taxon>Bacteroidales</taxon>
        <taxon>Prevotellaceae</taxon>
        <taxon>Xylanibacter</taxon>
    </lineage>
</organism>
<feature type="chain" id="PRO_5038056075" description="DUF4468 domain-containing protein" evidence="1">
    <location>
        <begin position="21"/>
        <end position="178"/>
    </location>
</feature>
<evidence type="ECO:0008006" key="4">
    <source>
        <dbReference type="Google" id="ProtNLM"/>
    </source>
</evidence>
<protein>
    <recommendedName>
        <fullName evidence="4">DUF4468 domain-containing protein</fullName>
    </recommendedName>
</protein>